<dbReference type="EMBL" id="CAWVOK010000033">
    <property type="protein sequence ID" value="CAK8163480.1"/>
    <property type="molecule type" value="Genomic_DNA"/>
</dbReference>
<dbReference type="Proteomes" id="UP001314181">
    <property type="component" value="Unassembled WGS sequence"/>
</dbReference>
<dbReference type="RefSeq" id="WP_338364715.1">
    <property type="nucleotide sequence ID" value="NZ_CAWVOK010000033.1"/>
</dbReference>
<proteinExistence type="predicted"/>
<accession>A0ABM9N976</accession>
<keyword evidence="2" id="KW-1185">Reference proteome</keyword>
<organism evidence="1 2">
    <name type="scientific">Candidatus Xenohaliotis californiensis</name>
    <dbReference type="NCBI Taxonomy" id="84677"/>
    <lineage>
        <taxon>Bacteria</taxon>
        <taxon>Pseudomonadati</taxon>
        <taxon>Pseudomonadota</taxon>
        <taxon>Alphaproteobacteria</taxon>
        <taxon>Rickettsiales</taxon>
        <taxon>Anaplasmataceae</taxon>
        <taxon>Candidatus Xenohaliotis</taxon>
    </lineage>
</organism>
<evidence type="ECO:0000313" key="2">
    <source>
        <dbReference type="Proteomes" id="UP001314181"/>
    </source>
</evidence>
<evidence type="ECO:0008006" key="3">
    <source>
        <dbReference type="Google" id="ProtNLM"/>
    </source>
</evidence>
<evidence type="ECO:0000313" key="1">
    <source>
        <dbReference type="EMBL" id="CAK8163480.1"/>
    </source>
</evidence>
<protein>
    <recommendedName>
        <fullName evidence="3">Lipoprotein</fullName>
    </recommendedName>
</protein>
<comment type="caution">
    <text evidence="1">The sequence shown here is derived from an EMBL/GenBank/DDBJ whole genome shotgun (WGS) entry which is preliminary data.</text>
</comment>
<gene>
    <name evidence="1" type="ORF">CAXC1_70004</name>
</gene>
<name>A0ABM9N976_9RICK</name>
<reference evidence="1 2" key="1">
    <citation type="submission" date="2024-01" db="EMBL/GenBank/DDBJ databases">
        <authorList>
            <person name="Kunselman E."/>
        </authorList>
    </citation>
    <scope>NUCLEOTIDE SEQUENCE [LARGE SCALE GENOMIC DNA]</scope>
    <source>
        <strain evidence="1">2 abalone samples</strain>
    </source>
</reference>
<sequence>MRYLLLIVICFTLPACGTKIGKKIGLISIDSSMHIIDNQDLLKPPFLENDLESIKDTGTK</sequence>